<dbReference type="WBParaSite" id="nRc.2.0.1.t28224-RA">
    <property type="protein sequence ID" value="nRc.2.0.1.t28224-RA"/>
    <property type="gene ID" value="nRc.2.0.1.g28224"/>
</dbReference>
<dbReference type="AlphaFoldDB" id="A0A915JPP1"/>
<keyword evidence="2" id="KW-1185">Reference proteome</keyword>
<accession>A0A915JPP1</accession>
<protein>
    <submittedName>
        <fullName evidence="3">Uncharacterized protein</fullName>
    </submittedName>
</protein>
<name>A0A915JPP1_ROMCU</name>
<reference evidence="3" key="1">
    <citation type="submission" date="2022-11" db="UniProtKB">
        <authorList>
            <consortium name="WormBaseParasite"/>
        </authorList>
    </citation>
    <scope>IDENTIFICATION</scope>
</reference>
<organism evidence="2 3">
    <name type="scientific">Romanomermis culicivorax</name>
    <name type="common">Nematode worm</name>
    <dbReference type="NCBI Taxonomy" id="13658"/>
    <lineage>
        <taxon>Eukaryota</taxon>
        <taxon>Metazoa</taxon>
        <taxon>Ecdysozoa</taxon>
        <taxon>Nematoda</taxon>
        <taxon>Enoplea</taxon>
        <taxon>Dorylaimia</taxon>
        <taxon>Mermithida</taxon>
        <taxon>Mermithoidea</taxon>
        <taxon>Mermithidae</taxon>
        <taxon>Romanomermis</taxon>
    </lineage>
</organism>
<dbReference type="Proteomes" id="UP000887565">
    <property type="component" value="Unplaced"/>
</dbReference>
<keyword evidence="1" id="KW-0472">Membrane</keyword>
<proteinExistence type="predicted"/>
<keyword evidence="1" id="KW-1133">Transmembrane helix</keyword>
<evidence type="ECO:0000313" key="2">
    <source>
        <dbReference type="Proteomes" id="UP000887565"/>
    </source>
</evidence>
<feature type="transmembrane region" description="Helical" evidence="1">
    <location>
        <begin position="54"/>
        <end position="74"/>
    </location>
</feature>
<evidence type="ECO:0000256" key="1">
    <source>
        <dbReference type="SAM" id="Phobius"/>
    </source>
</evidence>
<evidence type="ECO:0000313" key="3">
    <source>
        <dbReference type="WBParaSite" id="nRc.2.0.1.t28224-RA"/>
    </source>
</evidence>
<sequence length="87" mass="9939">MKKVLLHSRSLICESPNHIKNYEKMLMQTVTAGAGDNLDIELMQEKVVLYQGKLAISTTLFIIILFGEIIEFIAQQILRCTKHSNFD</sequence>
<keyword evidence="1" id="KW-0812">Transmembrane</keyword>